<feature type="transmembrane region" description="Helical" evidence="9">
    <location>
        <begin position="222"/>
        <end position="239"/>
    </location>
</feature>
<reference evidence="11 12" key="1">
    <citation type="submission" date="2020-01" db="EMBL/GenBank/DDBJ databases">
        <title>Genomic analysis of Aminipila sp. CBA3637.</title>
        <authorList>
            <person name="Kim Y.B."/>
            <person name="Roh S.W."/>
        </authorList>
    </citation>
    <scope>NUCLEOTIDE SEQUENCE [LARGE SCALE GENOMIC DNA]</scope>
    <source>
        <strain evidence="11 12">CBA3637</strain>
    </source>
</reference>
<feature type="domain" description="Na+/H+ antiporter NhaC-like C-terminal" evidence="10">
    <location>
        <begin position="149"/>
        <end position="422"/>
    </location>
</feature>
<dbReference type="RefSeq" id="WP_162360961.1">
    <property type="nucleotide sequence ID" value="NZ_CP047591.1"/>
</dbReference>
<dbReference type="GO" id="GO:0015297">
    <property type="term" value="F:antiporter activity"/>
    <property type="evidence" value="ECO:0007669"/>
    <property type="project" value="UniProtKB-KW"/>
</dbReference>
<evidence type="ECO:0000256" key="5">
    <source>
        <dbReference type="ARBA" id="ARBA00022692"/>
    </source>
</evidence>
<feature type="transmembrane region" description="Helical" evidence="9">
    <location>
        <begin position="85"/>
        <end position="106"/>
    </location>
</feature>
<sequence length="436" mass="47303">MPLLFAFILFVASMVFCLGAGYSILFAMIVGLVAFTIAGHLNSFSYKELTGMAILGVRESFIVLKIMILIGFLTAVWRSSGTITFFVYYGTSIITPALFILISFLLCCFLSYILGTSFGVAGTLGVILMVLARSGNVNESMVAGAVISGIYFGDRNSPVSSSAILVASITQTNIYENVKLMFRTSGIPLILVTAIYAVLSILNPLKTIDTNVLHALHTDFNLSLWTVIPAVFMLILPLFRMNIVWVFITSILSGFLITITVQGITVTDTLKYCILGYQSENFNLGFILNGGGVISMLTVCGVVLLSSAYSGIFKGTDMLAVIQEKLDVLIVKIGRFGSMLITSTLVTCVFCNQTIASMMSRDLLAKPYENSGGTNLELAVDIENSSIVLCGLIPWAISCSVPLQMLGAGYSALLFACLLYIIPLCYIFTKKFHFNR</sequence>
<keyword evidence="3" id="KW-0050">Antiport</keyword>
<feature type="transmembrane region" description="Helical" evidence="9">
    <location>
        <begin position="333"/>
        <end position="355"/>
    </location>
</feature>
<keyword evidence="7 9" id="KW-0472">Membrane</keyword>
<keyword evidence="5 9" id="KW-0812">Transmembrane</keyword>
<feature type="transmembrane region" description="Helical" evidence="9">
    <location>
        <begin position="49"/>
        <end position="73"/>
    </location>
</feature>
<feature type="transmembrane region" description="Helical" evidence="9">
    <location>
        <begin position="286"/>
        <end position="312"/>
    </location>
</feature>
<keyword evidence="12" id="KW-1185">Reference proteome</keyword>
<evidence type="ECO:0000256" key="8">
    <source>
        <dbReference type="ARBA" id="ARBA00038435"/>
    </source>
</evidence>
<keyword evidence="6 9" id="KW-1133">Transmembrane helix</keyword>
<dbReference type="AlphaFoldDB" id="A0A6P1MJK6"/>
<evidence type="ECO:0000256" key="7">
    <source>
        <dbReference type="ARBA" id="ARBA00023136"/>
    </source>
</evidence>
<evidence type="ECO:0000256" key="9">
    <source>
        <dbReference type="SAM" id="Phobius"/>
    </source>
</evidence>
<dbReference type="KEGG" id="amic:Ami3637_01170"/>
<evidence type="ECO:0000259" key="10">
    <source>
        <dbReference type="Pfam" id="PF03553"/>
    </source>
</evidence>
<feature type="transmembrane region" description="Helical" evidence="9">
    <location>
        <begin position="112"/>
        <end position="132"/>
    </location>
</feature>
<keyword evidence="4" id="KW-1003">Cell membrane</keyword>
<evidence type="ECO:0000256" key="4">
    <source>
        <dbReference type="ARBA" id="ARBA00022475"/>
    </source>
</evidence>
<dbReference type="InterPro" id="IPR018461">
    <property type="entry name" value="Na/H_Antiport_NhaC-like_C"/>
</dbReference>
<keyword evidence="2" id="KW-0813">Transport</keyword>
<feature type="transmembrane region" description="Helical" evidence="9">
    <location>
        <begin position="244"/>
        <end position="266"/>
    </location>
</feature>
<feature type="transmembrane region" description="Helical" evidence="9">
    <location>
        <begin position="180"/>
        <end position="202"/>
    </location>
</feature>
<comment type="subcellular location">
    <subcellularLocation>
        <location evidence="1">Cell membrane</location>
        <topology evidence="1">Multi-pass membrane protein</topology>
    </subcellularLocation>
</comment>
<feature type="transmembrane region" description="Helical" evidence="9">
    <location>
        <begin position="7"/>
        <end position="37"/>
    </location>
</feature>
<organism evidence="11 12">
    <name type="scientific">Aminipila terrae</name>
    <dbReference type="NCBI Taxonomy" id="2697030"/>
    <lineage>
        <taxon>Bacteria</taxon>
        <taxon>Bacillati</taxon>
        <taxon>Bacillota</taxon>
        <taxon>Clostridia</taxon>
        <taxon>Peptostreptococcales</taxon>
        <taxon>Anaerovoracaceae</taxon>
        <taxon>Aminipila</taxon>
    </lineage>
</organism>
<protein>
    <submittedName>
        <fullName evidence="11">Sodium:proton antiporter</fullName>
    </submittedName>
</protein>
<gene>
    <name evidence="11" type="ORF">Ami3637_01170</name>
</gene>
<accession>A0A6P1MJK6</accession>
<dbReference type="GO" id="GO:0005886">
    <property type="term" value="C:plasma membrane"/>
    <property type="evidence" value="ECO:0007669"/>
    <property type="project" value="UniProtKB-SubCell"/>
</dbReference>
<dbReference type="InterPro" id="IPR052180">
    <property type="entry name" value="NhaC_Na-H+_Antiporter"/>
</dbReference>
<dbReference type="EMBL" id="CP047591">
    <property type="protein sequence ID" value="QHI71185.1"/>
    <property type="molecule type" value="Genomic_DNA"/>
</dbReference>
<dbReference type="PANTHER" id="PTHR33451">
    <property type="entry name" value="MALATE-2H(+)/NA(+)-LACTATE ANTIPORTER"/>
    <property type="match status" value="1"/>
</dbReference>
<evidence type="ECO:0000256" key="2">
    <source>
        <dbReference type="ARBA" id="ARBA00022448"/>
    </source>
</evidence>
<evidence type="ECO:0000313" key="11">
    <source>
        <dbReference type="EMBL" id="QHI71185.1"/>
    </source>
</evidence>
<evidence type="ECO:0000256" key="3">
    <source>
        <dbReference type="ARBA" id="ARBA00022449"/>
    </source>
</evidence>
<dbReference type="Proteomes" id="UP000463883">
    <property type="component" value="Chromosome"/>
</dbReference>
<evidence type="ECO:0000256" key="6">
    <source>
        <dbReference type="ARBA" id="ARBA00022989"/>
    </source>
</evidence>
<feature type="transmembrane region" description="Helical" evidence="9">
    <location>
        <begin position="410"/>
        <end position="429"/>
    </location>
</feature>
<name>A0A6P1MJK6_9FIRM</name>
<comment type="similarity">
    <text evidence="8">Belongs to the NhaC Na(+)/H(+) (TC 2.A.35) antiporter family.</text>
</comment>
<dbReference type="PANTHER" id="PTHR33451:SF3">
    <property type="entry name" value="MALATE-2H(+)_NA(+)-LACTATE ANTIPORTER"/>
    <property type="match status" value="1"/>
</dbReference>
<proteinExistence type="inferred from homology"/>
<evidence type="ECO:0000256" key="1">
    <source>
        <dbReference type="ARBA" id="ARBA00004651"/>
    </source>
</evidence>
<evidence type="ECO:0000313" key="12">
    <source>
        <dbReference type="Proteomes" id="UP000463883"/>
    </source>
</evidence>
<dbReference type="Pfam" id="PF03553">
    <property type="entry name" value="Na_H_antiporter"/>
    <property type="match status" value="1"/>
</dbReference>